<proteinExistence type="inferred from homology"/>
<comment type="caution">
    <text evidence="3">The sequence shown here is derived from an EMBL/GenBank/DDBJ whole genome shotgun (WGS) entry which is preliminary data.</text>
</comment>
<dbReference type="GO" id="GO:0008168">
    <property type="term" value="F:methyltransferase activity"/>
    <property type="evidence" value="ECO:0007669"/>
    <property type="project" value="TreeGrafter"/>
</dbReference>
<dbReference type="OrthoDB" id="506498at2759"/>
<dbReference type="CDD" id="cd02440">
    <property type="entry name" value="AdoMet_MTases"/>
    <property type="match status" value="1"/>
</dbReference>
<name>A0A8I2ZQJ7_VERLO</name>
<dbReference type="AlphaFoldDB" id="A0A8I2ZQJ7"/>
<accession>A0A8I2ZQJ7</accession>
<evidence type="ECO:0000313" key="4">
    <source>
        <dbReference type="Proteomes" id="UP000689129"/>
    </source>
</evidence>
<feature type="domain" description="Methyltransferase" evidence="2">
    <location>
        <begin position="55"/>
        <end position="147"/>
    </location>
</feature>
<comment type="similarity">
    <text evidence="1">Belongs to the methyltransferase superfamily. LaeA methyltransferase family.</text>
</comment>
<dbReference type="InterPro" id="IPR041698">
    <property type="entry name" value="Methyltransf_25"/>
</dbReference>
<dbReference type="Pfam" id="PF13649">
    <property type="entry name" value="Methyltransf_25"/>
    <property type="match status" value="1"/>
</dbReference>
<protein>
    <submittedName>
        <fullName evidence="3">Secondary metabolism regulator laeA like protein</fullName>
    </submittedName>
</protein>
<dbReference type="Proteomes" id="UP000689129">
    <property type="component" value="Unassembled WGS sequence"/>
</dbReference>
<organism evidence="3 4">
    <name type="scientific">Verticillium longisporum</name>
    <name type="common">Verticillium dahliae var. longisporum</name>
    <dbReference type="NCBI Taxonomy" id="100787"/>
    <lineage>
        <taxon>Eukaryota</taxon>
        <taxon>Fungi</taxon>
        <taxon>Dikarya</taxon>
        <taxon>Ascomycota</taxon>
        <taxon>Pezizomycotina</taxon>
        <taxon>Sordariomycetes</taxon>
        <taxon>Hypocreomycetidae</taxon>
        <taxon>Glomerellales</taxon>
        <taxon>Plectosphaerellaceae</taxon>
        <taxon>Verticillium</taxon>
    </lineage>
</organism>
<dbReference type="PANTHER" id="PTHR43591">
    <property type="entry name" value="METHYLTRANSFERASE"/>
    <property type="match status" value="1"/>
</dbReference>
<evidence type="ECO:0000259" key="2">
    <source>
        <dbReference type="Pfam" id="PF13649"/>
    </source>
</evidence>
<dbReference type="EMBL" id="JAEMWZ010000101">
    <property type="protein sequence ID" value="KAG7136564.1"/>
    <property type="molecule type" value="Genomic_DNA"/>
</dbReference>
<sequence length="215" mass="24686">MHHGREYQQFAVDNYHYFEPIDEDEVDRLHILHWVLLQALDNRLLPSQLSRPRRVLECGFGAGDWAIDVAKAYPNCEVVAVDICPHMWPQDELPGNLNLQVDNVNERFTWPRGDFDLIHSQMMAGVIDTGRWPSYIRDIFQTLRRGGSAQREIGVANRENVRSLLSSMAAYPMTVFQGMASADFELLVAQARNEADNPRFKAYFSLYVCTGQKPQ</sequence>
<gene>
    <name evidence="3" type="ORF">HYQ45_005931</name>
</gene>
<reference evidence="3" key="1">
    <citation type="journal article" date="2021" name="Mol. Plant Pathol.">
        <title>A 20-kb lineage-specific genomic region tames virulence in pathogenic amphidiploid Verticillium longisporum.</title>
        <authorList>
            <person name="Harting R."/>
            <person name="Starke J."/>
            <person name="Kusch H."/>
            <person name="Poggeler S."/>
            <person name="Maurus I."/>
            <person name="Schluter R."/>
            <person name="Landesfeind M."/>
            <person name="Bulla I."/>
            <person name="Nowrousian M."/>
            <person name="de Jonge R."/>
            <person name="Stahlhut G."/>
            <person name="Hoff K.J."/>
            <person name="Asshauer K.P."/>
            <person name="Thurmer A."/>
            <person name="Stanke M."/>
            <person name="Daniel R."/>
            <person name="Morgenstern B."/>
            <person name="Thomma B.P.H.J."/>
            <person name="Kronstad J.W."/>
            <person name="Braus-Stromeyer S.A."/>
            <person name="Braus G.H."/>
        </authorList>
    </citation>
    <scope>NUCLEOTIDE SEQUENCE</scope>
    <source>
        <strain evidence="3">Vl32</strain>
    </source>
</reference>
<dbReference type="PANTHER" id="PTHR43591:SF24">
    <property type="entry name" value="2-METHOXY-6-POLYPRENYL-1,4-BENZOQUINOL METHYLASE, MITOCHONDRIAL"/>
    <property type="match status" value="1"/>
</dbReference>
<evidence type="ECO:0000313" key="3">
    <source>
        <dbReference type="EMBL" id="KAG7136564.1"/>
    </source>
</evidence>
<evidence type="ECO:0000256" key="1">
    <source>
        <dbReference type="ARBA" id="ARBA00038158"/>
    </source>
</evidence>